<feature type="domain" description="Secretion system C-terminal sorting" evidence="1">
    <location>
        <begin position="1035"/>
        <end position="1110"/>
    </location>
</feature>
<dbReference type="Proteomes" id="UP000319619">
    <property type="component" value="Unassembled WGS sequence"/>
</dbReference>
<dbReference type="Gene3D" id="2.60.40.3880">
    <property type="match status" value="1"/>
</dbReference>
<evidence type="ECO:0000313" key="3">
    <source>
        <dbReference type="Proteomes" id="UP000319619"/>
    </source>
</evidence>
<gene>
    <name evidence="2" type="ORF">CEE37_07590</name>
</gene>
<dbReference type="Gene3D" id="2.60.40.4070">
    <property type="match status" value="1"/>
</dbReference>
<dbReference type="EMBL" id="NJBN01000004">
    <property type="protein sequence ID" value="TKJ40818.1"/>
    <property type="molecule type" value="Genomic_DNA"/>
</dbReference>
<dbReference type="AlphaFoldDB" id="A0A532V0X2"/>
<proteinExistence type="predicted"/>
<accession>A0A532V0X2</accession>
<reference evidence="2 3" key="1">
    <citation type="submission" date="2017-06" db="EMBL/GenBank/DDBJ databases">
        <title>Novel microbial phyla capable of carbon fixation and sulfur reduction in deep-sea sediments.</title>
        <authorList>
            <person name="Huang J."/>
            <person name="Baker B."/>
            <person name="Wang Y."/>
        </authorList>
    </citation>
    <scope>NUCLEOTIDE SEQUENCE [LARGE SCALE GENOMIC DNA]</scope>
    <source>
        <strain evidence="2">B3_LCP</strain>
    </source>
</reference>
<name>A0A532V0X2_UNCL8</name>
<sequence length="1113" mass="122808">MSKLNIHTVVAILLLMFTVGLCNAQYVVTIQYDDGNSAYYSGRPQPGDTCGVWFEPPSDCQILSGLFQFNDGMGGDALVYIWEMADDFDPENYYDNDEVGWPWGPQGSAPSPLGNILAGPIPYTFDDGGDWQEITLADYGYPPETLDVGMDPFFIGYVLMGTGAQAYYPSILGDAGDDRPYHSLCWLTEPSGMYAGESGWWAYGIDWMLRATVDVYGDPPPIIEGLEDPPDTYIAGPYTTTATITDMDSTGIPGSGQIVEARLIYSVDGGSEQTVIMVNTIGDTYVGDIPSVSVGSLINFRVEAEDNGGRLAIAPGPGGYNFTYLQPSGATILLVNDSGNTDGESFYMNALEGAGYAYDYWYIDPDDLYDMGYPGDDVINTSIYSTVIWFNGPAWIGSLPDNDADLSHDPVANFMDDGGSFFLSSSDYLGGAFNPDVWSEFDAIPGTFMYEYLKVADGWSDSHINSGTGQSQDTLYFGIAGDPISGDLTAGLYNHPDPNYNDYCNPVTGAETCFLTEINSESAGIRYSGDYLMVFLPWVLEACDDLNLAQTVLQNFMNLVATSIDIQEGSRYGIFGETPHPVLAEITDPVGIASASIYLSWDGGAYYSRLMTYVGNDQYSFTFNPPPGWSTLEYYIEAINNQAQIAESSVYECWTTGLEYLQDANLLYCSDQLYASGNYDTTITNVLDAMTYVIYQIWDVDEYGTPDYWTVLSNYPHCIWVGFGDWDEAVFPMNSIDNPFSHYLENGGDFLFSSEEMMGSWTLWTDYTFTAGEIAYDWLGVEHVQHDLCYDMIYLTDPVDPVCQGMTSPINLEDLDPGIPHYEDIITPRYQNAPTMFIYDNETAGLRDDDESHNMIHLCFCLFRLPPDQMNIFIPNVFEYFVGNISPLTVTLTPYNPPIQIPATGGRFDFNIAITNNSPSALTFDAWTMVTLPNGMPYGPLLGPINLTLPAGITIERDRSQIVPATAPAGVYSYFAYVGDYPSVIDYQDEFDFEKLTTGDGTPYSEWENSGESFDPWLATSEVEIPDSYALLPAYPNPFNPVANLTFALPEAAKVNLNVYDISGRLVAELVNGWRDAGIHHVNFNAENMASGIYITRIEAGGFAASQKMVLVK</sequence>
<evidence type="ECO:0000259" key="1">
    <source>
        <dbReference type="Pfam" id="PF18962"/>
    </source>
</evidence>
<comment type="caution">
    <text evidence="2">The sequence shown here is derived from an EMBL/GenBank/DDBJ whole genome shotgun (WGS) entry which is preliminary data.</text>
</comment>
<organism evidence="2 3">
    <name type="scientific">candidate division LCP-89 bacterium B3_LCP</name>
    <dbReference type="NCBI Taxonomy" id="2012998"/>
    <lineage>
        <taxon>Bacteria</taxon>
        <taxon>Pseudomonadati</taxon>
        <taxon>Bacteria division LCP-89</taxon>
    </lineage>
</organism>
<dbReference type="InterPro" id="IPR026444">
    <property type="entry name" value="Secre_tail"/>
</dbReference>
<evidence type="ECO:0000313" key="2">
    <source>
        <dbReference type="EMBL" id="TKJ40818.1"/>
    </source>
</evidence>
<protein>
    <recommendedName>
        <fullName evidence="1">Secretion system C-terminal sorting domain-containing protein</fullName>
    </recommendedName>
</protein>
<dbReference type="NCBIfam" id="TIGR04183">
    <property type="entry name" value="Por_Secre_tail"/>
    <property type="match status" value="1"/>
</dbReference>
<dbReference type="Pfam" id="PF18962">
    <property type="entry name" value="Por_Secre_tail"/>
    <property type="match status" value="1"/>
</dbReference>